<dbReference type="AlphaFoldDB" id="A0A835TGM0"/>
<feature type="domain" description="Alpha-D-phosphohexomutase alpha/beta/alpha" evidence="10">
    <location>
        <begin position="113"/>
        <end position="204"/>
    </location>
</feature>
<dbReference type="InterPro" id="IPR050060">
    <property type="entry name" value="Phosphoglucosamine_mutase"/>
</dbReference>
<evidence type="ECO:0000256" key="6">
    <source>
        <dbReference type="ARBA" id="ARBA00022553"/>
    </source>
</evidence>
<dbReference type="PRINTS" id="PR00509">
    <property type="entry name" value="PGMPMM"/>
</dbReference>
<evidence type="ECO:0000313" key="13">
    <source>
        <dbReference type="EMBL" id="KAG2439969.1"/>
    </source>
</evidence>
<comment type="catalytic activity">
    <reaction evidence="8">
        <text>O-phospho-L-seryl-[protein] + alpha-D-glucose 1-phosphate = alpha-D-glucose 1,6-bisphosphate + L-seryl-[protein]</text>
        <dbReference type="Rhea" id="RHEA:68748"/>
        <dbReference type="Rhea" id="RHEA-COMP:9863"/>
        <dbReference type="Rhea" id="RHEA-COMP:11604"/>
        <dbReference type="ChEBI" id="CHEBI:29999"/>
        <dbReference type="ChEBI" id="CHEBI:58392"/>
        <dbReference type="ChEBI" id="CHEBI:58601"/>
        <dbReference type="ChEBI" id="CHEBI:83421"/>
    </reaction>
</comment>
<dbReference type="InterPro" id="IPR016055">
    <property type="entry name" value="A-D-PHexomutase_a/b/a-I/II/III"/>
</dbReference>
<comment type="similarity">
    <text evidence="3">Belongs to the phosphohexose mutase family.</text>
</comment>
<feature type="compositionally biased region" description="Low complexity" evidence="9">
    <location>
        <begin position="21"/>
        <end position="33"/>
    </location>
</feature>
<dbReference type="PANTHER" id="PTHR42946:SF1">
    <property type="entry name" value="PHOSPHOGLUCOMUTASE (ALPHA-D-GLUCOSE-1,6-BISPHOSPHATE-DEPENDENT)"/>
    <property type="match status" value="1"/>
</dbReference>
<feature type="domain" description="Alpha-D-phosphohexomutase alpha/beta/alpha" evidence="10">
    <location>
        <begin position="265"/>
        <end position="312"/>
    </location>
</feature>
<evidence type="ECO:0000256" key="1">
    <source>
        <dbReference type="ARBA" id="ARBA00000443"/>
    </source>
</evidence>
<name>A0A835TGM0_CHLIN</name>
<keyword evidence="5" id="KW-0119">Carbohydrate metabolism</keyword>
<comment type="catalytic activity">
    <reaction evidence="7">
        <text>alpha-D-glucose 1,6-bisphosphate + L-seryl-[protein] = O-phospho-L-seryl-[protein] + alpha-D-glucose 6-phosphate</text>
        <dbReference type="Rhea" id="RHEA:68752"/>
        <dbReference type="Rhea" id="RHEA-COMP:9863"/>
        <dbReference type="Rhea" id="RHEA-COMP:11604"/>
        <dbReference type="ChEBI" id="CHEBI:29999"/>
        <dbReference type="ChEBI" id="CHEBI:58225"/>
        <dbReference type="ChEBI" id="CHEBI:58392"/>
        <dbReference type="ChEBI" id="CHEBI:83421"/>
    </reaction>
</comment>
<feature type="domain" description="Alpha-D-phosphohexomutase alpha/beta/alpha" evidence="11">
    <location>
        <begin position="377"/>
        <end position="460"/>
    </location>
</feature>
<dbReference type="InterPro" id="IPR005841">
    <property type="entry name" value="Alpha-D-phosphohexomutase_SF"/>
</dbReference>
<keyword evidence="5" id="KW-0313">Glucose metabolism</keyword>
<dbReference type="InterPro" id="IPR005845">
    <property type="entry name" value="A-D-PHexomutase_a/b/a-II"/>
</dbReference>
<dbReference type="OrthoDB" id="1743979at2759"/>
<comment type="caution">
    <text evidence="13">The sequence shown here is derived from an EMBL/GenBank/DDBJ whole genome shotgun (WGS) entry which is preliminary data.</text>
</comment>
<keyword evidence="14" id="KW-1185">Reference proteome</keyword>
<reference evidence="13" key="1">
    <citation type="journal article" date="2020" name="bioRxiv">
        <title>Comparative genomics of Chlamydomonas.</title>
        <authorList>
            <person name="Craig R.J."/>
            <person name="Hasan A.R."/>
            <person name="Ness R.W."/>
            <person name="Keightley P.D."/>
        </authorList>
    </citation>
    <scope>NUCLEOTIDE SEQUENCE</scope>
    <source>
        <strain evidence="13">SAG 7.73</strain>
    </source>
</reference>
<organism evidence="13 14">
    <name type="scientific">Chlamydomonas incerta</name>
    <dbReference type="NCBI Taxonomy" id="51695"/>
    <lineage>
        <taxon>Eukaryota</taxon>
        <taxon>Viridiplantae</taxon>
        <taxon>Chlorophyta</taxon>
        <taxon>core chlorophytes</taxon>
        <taxon>Chlorophyceae</taxon>
        <taxon>CS clade</taxon>
        <taxon>Chlamydomonadales</taxon>
        <taxon>Chlamydomonadaceae</taxon>
        <taxon>Chlamydomonas</taxon>
    </lineage>
</organism>
<evidence type="ECO:0000259" key="11">
    <source>
        <dbReference type="Pfam" id="PF02879"/>
    </source>
</evidence>
<feature type="region of interest" description="Disordered" evidence="9">
    <location>
        <begin position="1"/>
        <end position="70"/>
    </location>
</feature>
<accession>A0A835TGM0</accession>
<feature type="region of interest" description="Disordered" evidence="9">
    <location>
        <begin position="234"/>
        <end position="259"/>
    </location>
</feature>
<dbReference type="FunFam" id="3.40.120.10:FF:000010">
    <property type="entry name" value="phosphomannomutase/phosphoglucomutase isoform X1"/>
    <property type="match status" value="1"/>
</dbReference>
<dbReference type="Pfam" id="PF02878">
    <property type="entry name" value="PGM_PMM_I"/>
    <property type="match status" value="2"/>
</dbReference>
<dbReference type="InterPro" id="IPR005844">
    <property type="entry name" value="A-D-PHexomutase_a/b/a-I"/>
</dbReference>
<protein>
    <recommendedName>
        <fullName evidence="4">phosphoglucomutase (alpha-D-glucose-1,6-bisphosphate-dependent)</fullName>
        <ecNumber evidence="4">5.4.2.2</ecNumber>
    </recommendedName>
</protein>
<dbReference type="InterPro" id="IPR005846">
    <property type="entry name" value="A-D-PHexomutase_a/b/a-III"/>
</dbReference>
<evidence type="ECO:0000259" key="10">
    <source>
        <dbReference type="Pfam" id="PF02878"/>
    </source>
</evidence>
<evidence type="ECO:0000256" key="5">
    <source>
        <dbReference type="ARBA" id="ARBA00022526"/>
    </source>
</evidence>
<feature type="compositionally biased region" description="Low complexity" evidence="9">
    <location>
        <begin position="41"/>
        <end position="57"/>
    </location>
</feature>
<dbReference type="Pfam" id="PF02880">
    <property type="entry name" value="PGM_PMM_III"/>
    <property type="match status" value="1"/>
</dbReference>
<dbReference type="SUPFAM" id="SSF53738">
    <property type="entry name" value="Phosphoglucomutase, first 3 domains"/>
    <property type="match status" value="4"/>
</dbReference>
<evidence type="ECO:0000259" key="12">
    <source>
        <dbReference type="Pfam" id="PF02880"/>
    </source>
</evidence>
<keyword evidence="6" id="KW-0597">Phosphoprotein</keyword>
<proteinExistence type="inferred from homology"/>
<dbReference type="GO" id="GO:0006006">
    <property type="term" value="P:glucose metabolic process"/>
    <property type="evidence" value="ECO:0007669"/>
    <property type="project" value="UniProtKB-KW"/>
</dbReference>
<feature type="domain" description="Alpha-D-phosphohexomutase alpha/beta/alpha" evidence="12">
    <location>
        <begin position="465"/>
        <end position="559"/>
    </location>
</feature>
<dbReference type="Proteomes" id="UP000650467">
    <property type="component" value="Unassembled WGS sequence"/>
</dbReference>
<dbReference type="EMBL" id="JAEHOC010000007">
    <property type="protein sequence ID" value="KAG2439969.1"/>
    <property type="molecule type" value="Genomic_DNA"/>
</dbReference>
<evidence type="ECO:0000256" key="2">
    <source>
        <dbReference type="ARBA" id="ARBA00001946"/>
    </source>
</evidence>
<evidence type="ECO:0000256" key="8">
    <source>
        <dbReference type="ARBA" id="ARBA00049409"/>
    </source>
</evidence>
<evidence type="ECO:0000313" key="14">
    <source>
        <dbReference type="Proteomes" id="UP000650467"/>
    </source>
</evidence>
<dbReference type="GO" id="GO:0004615">
    <property type="term" value="F:phosphomannomutase activity"/>
    <property type="evidence" value="ECO:0007669"/>
    <property type="project" value="TreeGrafter"/>
</dbReference>
<dbReference type="Gene3D" id="3.40.120.10">
    <property type="entry name" value="Alpha-D-Glucose-1,6-Bisphosphate, subunit A, domain 3"/>
    <property type="match status" value="4"/>
</dbReference>
<gene>
    <name evidence="13" type="ORF">HXX76_004088</name>
</gene>
<evidence type="ECO:0000256" key="7">
    <source>
        <dbReference type="ARBA" id="ARBA00049318"/>
    </source>
</evidence>
<dbReference type="PANTHER" id="PTHR42946">
    <property type="entry name" value="PHOSPHOHEXOSE MUTASE"/>
    <property type="match status" value="1"/>
</dbReference>
<comment type="catalytic activity">
    <reaction evidence="1">
        <text>alpha-D-glucose 1-phosphate = alpha-D-glucose 6-phosphate</text>
        <dbReference type="Rhea" id="RHEA:23536"/>
        <dbReference type="ChEBI" id="CHEBI:58225"/>
        <dbReference type="ChEBI" id="CHEBI:58601"/>
        <dbReference type="EC" id="5.4.2.2"/>
    </reaction>
</comment>
<dbReference type="EC" id="5.4.2.2" evidence="4"/>
<evidence type="ECO:0000256" key="9">
    <source>
        <dbReference type="SAM" id="MobiDB-lite"/>
    </source>
</evidence>
<dbReference type="Pfam" id="PF02879">
    <property type="entry name" value="PGM_PMM_II"/>
    <property type="match status" value="1"/>
</dbReference>
<comment type="cofactor">
    <cofactor evidence="2">
        <name>Mg(2+)</name>
        <dbReference type="ChEBI" id="CHEBI:18420"/>
    </cofactor>
</comment>
<dbReference type="GO" id="GO:0004614">
    <property type="term" value="F:phosphoglucomutase activity"/>
    <property type="evidence" value="ECO:0007669"/>
    <property type="project" value="UniProtKB-EC"/>
</dbReference>
<evidence type="ECO:0000256" key="3">
    <source>
        <dbReference type="ARBA" id="ARBA00010231"/>
    </source>
</evidence>
<evidence type="ECO:0000256" key="4">
    <source>
        <dbReference type="ARBA" id="ARBA00012728"/>
    </source>
</evidence>
<sequence>MAVSQRPLAARSSGTAPQAHALGLGLRGAAATLRPRRHSRAPASSSSPGAPRASLIPAAPPAPAATSPAAGSVPLSNGGLGGPAAGAGVLPGPPSGPITGAALGELVRKFKRLQNGSDIRGIALEGVPNEPVTLSAGAVFFIGVAFARWLRSKGHAAPKVSVGRDPRLSGPLLESTFAAGLIHGGAAAVHLFGLATTPAMFYSIVLSGGASSGPASPAFFSTANSVASAAKRASPLNPDAAGSPPAGSGGTNTMLPPPPVPPASELAAQPYTGAVMLTASHLPYNANGLKFFVAAGGLDKPDIAELLQSAAAAAAEAGVNIGDPVSEQSHLVAVALSLDPSRLARLPFLPTYSASLRDLIKRGVNSPANYHFPLLGCHVVVDAGNGSGGFFAEQVLAPLGADTSGSVFLNPDGTFPNHPPNPEHPAAMASGAAAVKASGAELGIVFDTDVDRSAIVDAAGREINSNRFIALMSAVVLRQHPGTTIVTDSVTSNGLTDFIGALGGKHMRYKRGYKNVIGAGMRLNAAGEDCALMMETSGHGALRENFFLDDGAYLAVKAIIEHVRRKQEGAAGGLAELLAGLAEPAESREWRVRIQHSDFKAVGGRVLSAFHEWVTAAPGEGEGGVPAAPGSWSLESVNHEGWRVNIDEGEGRRGWLLLRQSLHDPLLVLNVESELPGGAEAAAARVAVWLKAGGAGAELPLDLGALAALAAAAAAGK</sequence>